<evidence type="ECO:0000256" key="2">
    <source>
        <dbReference type="ARBA" id="ARBA00004141"/>
    </source>
</evidence>
<sequence>MHRYANPARFLRLAKAILPYSSGLAILLIASGLWFSLVGSPADYQQGDSMRIMYVHVPSAWMGMVCYVAMAVLSAIALIWKHPLADLLARATAPVGAAFTLLCLVSGSLWGKPMWGTWWVWDARLTSMLILLFLYLGYIALVDAFDDPERGAKAGAILALVGAVNIPVIKFSVDWWNTLHQPASVVKIGGPAIDPSMLLPLLLMAFGFKAYWVTVLLLRGRAEIAAQKIRVLRLARVQAAAQGE</sequence>
<comment type="caution">
    <text evidence="11">The sequence shown here is derived from an EMBL/GenBank/DDBJ whole genome shotgun (WGS) entry which is preliminary data.</text>
</comment>
<feature type="transmembrane region" description="Helical" evidence="9">
    <location>
        <begin position="60"/>
        <end position="80"/>
    </location>
</feature>
<keyword evidence="12" id="KW-1185">Reference proteome</keyword>
<organism evidence="11 12">
    <name type="scientific">Phaeospirillum tilakii</name>
    <dbReference type="NCBI Taxonomy" id="741673"/>
    <lineage>
        <taxon>Bacteria</taxon>
        <taxon>Pseudomonadati</taxon>
        <taxon>Pseudomonadota</taxon>
        <taxon>Alphaproteobacteria</taxon>
        <taxon>Rhodospirillales</taxon>
        <taxon>Rhodospirillaceae</taxon>
        <taxon>Phaeospirillum</taxon>
    </lineage>
</organism>
<evidence type="ECO:0000256" key="8">
    <source>
        <dbReference type="ARBA" id="ARBA00023136"/>
    </source>
</evidence>
<evidence type="ECO:0000256" key="5">
    <source>
        <dbReference type="ARBA" id="ARBA00022692"/>
    </source>
</evidence>
<feature type="domain" description="Cytochrome c assembly protein" evidence="10">
    <location>
        <begin position="17"/>
        <end position="180"/>
    </location>
</feature>
<dbReference type="InterPro" id="IPR003557">
    <property type="entry name" value="Cyt_c_biogenesis_CcmC"/>
</dbReference>
<keyword evidence="8 9" id="KW-0472">Membrane</keyword>
<evidence type="ECO:0000256" key="4">
    <source>
        <dbReference type="ARBA" id="ARBA00016463"/>
    </source>
</evidence>
<feature type="transmembrane region" description="Helical" evidence="9">
    <location>
        <begin position="197"/>
        <end position="218"/>
    </location>
</feature>
<dbReference type="InterPro" id="IPR045062">
    <property type="entry name" value="Cyt_c_biogenesis_CcsA/CcmC"/>
</dbReference>
<comment type="subcellular location">
    <subcellularLocation>
        <location evidence="9">Cell inner membrane</location>
    </subcellularLocation>
    <subcellularLocation>
        <location evidence="2">Membrane</location>
        <topology evidence="2">Multi-pass membrane protein</topology>
    </subcellularLocation>
</comment>
<dbReference type="Pfam" id="PF01578">
    <property type="entry name" value="Cytochrom_C_asm"/>
    <property type="match status" value="1"/>
</dbReference>
<evidence type="ECO:0000256" key="7">
    <source>
        <dbReference type="ARBA" id="ARBA00022989"/>
    </source>
</evidence>
<feature type="transmembrane region" description="Helical" evidence="9">
    <location>
        <begin position="20"/>
        <end position="40"/>
    </location>
</feature>
<evidence type="ECO:0000256" key="9">
    <source>
        <dbReference type="RuleBase" id="RU364092"/>
    </source>
</evidence>
<gene>
    <name evidence="9" type="primary">ccmC</name>
    <name evidence="11" type="ORF">ACFSNB_13160</name>
</gene>
<dbReference type="EMBL" id="JBHUIY010000027">
    <property type="protein sequence ID" value="MFD2234756.1"/>
    <property type="molecule type" value="Genomic_DNA"/>
</dbReference>
<proteinExistence type="inferred from homology"/>
<evidence type="ECO:0000256" key="6">
    <source>
        <dbReference type="ARBA" id="ARBA00022748"/>
    </source>
</evidence>
<keyword evidence="7 9" id="KW-1133">Transmembrane helix</keyword>
<dbReference type="PANTHER" id="PTHR30071">
    <property type="entry name" value="HEME EXPORTER PROTEIN C"/>
    <property type="match status" value="1"/>
</dbReference>
<dbReference type="InterPro" id="IPR002541">
    <property type="entry name" value="Cyt_c_assembly"/>
</dbReference>
<dbReference type="RefSeq" id="WP_377317289.1">
    <property type="nucleotide sequence ID" value="NZ_JBHUIY010000027.1"/>
</dbReference>
<keyword evidence="5 9" id="KW-0812">Transmembrane</keyword>
<comment type="similarity">
    <text evidence="3 9">Belongs to the CcmC/CycZ/HelC family.</text>
</comment>
<feature type="transmembrane region" description="Helical" evidence="9">
    <location>
        <begin position="154"/>
        <end position="177"/>
    </location>
</feature>
<evidence type="ECO:0000313" key="12">
    <source>
        <dbReference type="Proteomes" id="UP001597296"/>
    </source>
</evidence>
<dbReference type="PRINTS" id="PR01386">
    <property type="entry name" value="CCMCBIOGNSIS"/>
</dbReference>
<protein>
    <recommendedName>
        <fullName evidence="4 9">Heme exporter protein C</fullName>
    </recommendedName>
    <alternativeName>
        <fullName evidence="9">Cytochrome c-type biogenesis protein</fullName>
    </alternativeName>
</protein>
<dbReference type="NCBIfam" id="TIGR01191">
    <property type="entry name" value="ccmC"/>
    <property type="match status" value="1"/>
</dbReference>
<feature type="transmembrane region" description="Helical" evidence="9">
    <location>
        <begin position="123"/>
        <end position="142"/>
    </location>
</feature>
<keyword evidence="6 9" id="KW-0201">Cytochrome c-type biogenesis</keyword>
<evidence type="ECO:0000256" key="3">
    <source>
        <dbReference type="ARBA" id="ARBA00005840"/>
    </source>
</evidence>
<evidence type="ECO:0000259" key="10">
    <source>
        <dbReference type="Pfam" id="PF01578"/>
    </source>
</evidence>
<keyword evidence="9" id="KW-0813">Transport</keyword>
<dbReference type="PANTHER" id="PTHR30071:SF1">
    <property type="entry name" value="CYTOCHROME B_B6 PROTEIN-RELATED"/>
    <property type="match status" value="1"/>
</dbReference>
<feature type="transmembrane region" description="Helical" evidence="9">
    <location>
        <begin position="87"/>
        <end position="111"/>
    </location>
</feature>
<keyword evidence="9" id="KW-1003">Cell membrane</keyword>
<keyword evidence="9" id="KW-0997">Cell inner membrane</keyword>
<evidence type="ECO:0000256" key="1">
    <source>
        <dbReference type="ARBA" id="ARBA00002442"/>
    </source>
</evidence>
<dbReference type="Proteomes" id="UP001597296">
    <property type="component" value="Unassembled WGS sequence"/>
</dbReference>
<name>A0ABW5CEX3_9PROT</name>
<accession>A0ABW5CEX3</accession>
<reference evidence="12" key="1">
    <citation type="journal article" date="2019" name="Int. J. Syst. Evol. Microbiol.">
        <title>The Global Catalogue of Microorganisms (GCM) 10K type strain sequencing project: providing services to taxonomists for standard genome sequencing and annotation.</title>
        <authorList>
            <consortium name="The Broad Institute Genomics Platform"/>
            <consortium name="The Broad Institute Genome Sequencing Center for Infectious Disease"/>
            <person name="Wu L."/>
            <person name="Ma J."/>
        </authorList>
    </citation>
    <scope>NUCLEOTIDE SEQUENCE [LARGE SCALE GENOMIC DNA]</scope>
    <source>
        <strain evidence="12">KCTC 15012</strain>
    </source>
</reference>
<comment type="function">
    <text evidence="1 9">Required for the export of heme to the periplasm for the biogenesis of c-type cytochromes.</text>
</comment>
<evidence type="ECO:0000313" key="11">
    <source>
        <dbReference type="EMBL" id="MFD2234756.1"/>
    </source>
</evidence>